<dbReference type="Proteomes" id="UP000887575">
    <property type="component" value="Unassembled WGS sequence"/>
</dbReference>
<keyword evidence="1" id="KW-0812">Transmembrane</keyword>
<dbReference type="AlphaFoldDB" id="A0AAF3F5M5"/>
<accession>A0AAF3F5M5</accession>
<evidence type="ECO:0000256" key="1">
    <source>
        <dbReference type="SAM" id="Phobius"/>
    </source>
</evidence>
<feature type="transmembrane region" description="Helical" evidence="1">
    <location>
        <begin position="24"/>
        <end position="45"/>
    </location>
</feature>
<keyword evidence="1" id="KW-1133">Transmembrane helix</keyword>
<sequence length="96" mass="10921">MCWDFDDDLGLSDPDVVPFRGKELCYLALFFSGAVLLLVIMYEVLMPVFNNPTYPFYNHVLDYSYHPSVKGELVAPRHPRDLFHSSFSSSAGNQSL</sequence>
<dbReference type="WBParaSite" id="MBELARI_LOCUS21927">
    <property type="protein sequence ID" value="MBELARI_LOCUS21927"/>
    <property type="gene ID" value="MBELARI_LOCUS21927"/>
</dbReference>
<reference evidence="3" key="1">
    <citation type="submission" date="2024-02" db="UniProtKB">
        <authorList>
            <consortium name="WormBaseParasite"/>
        </authorList>
    </citation>
    <scope>IDENTIFICATION</scope>
</reference>
<evidence type="ECO:0000313" key="3">
    <source>
        <dbReference type="WBParaSite" id="MBELARI_LOCUS21927"/>
    </source>
</evidence>
<evidence type="ECO:0000313" key="2">
    <source>
        <dbReference type="Proteomes" id="UP000887575"/>
    </source>
</evidence>
<proteinExistence type="predicted"/>
<keyword evidence="1" id="KW-0472">Membrane</keyword>
<organism evidence="2 3">
    <name type="scientific">Mesorhabditis belari</name>
    <dbReference type="NCBI Taxonomy" id="2138241"/>
    <lineage>
        <taxon>Eukaryota</taxon>
        <taxon>Metazoa</taxon>
        <taxon>Ecdysozoa</taxon>
        <taxon>Nematoda</taxon>
        <taxon>Chromadorea</taxon>
        <taxon>Rhabditida</taxon>
        <taxon>Rhabditina</taxon>
        <taxon>Rhabditomorpha</taxon>
        <taxon>Rhabditoidea</taxon>
        <taxon>Rhabditidae</taxon>
        <taxon>Mesorhabditinae</taxon>
        <taxon>Mesorhabditis</taxon>
    </lineage>
</organism>
<keyword evidence="2" id="KW-1185">Reference proteome</keyword>
<name>A0AAF3F5M5_9BILA</name>
<protein>
    <submittedName>
        <fullName evidence="3">Uncharacterized protein</fullName>
    </submittedName>
</protein>